<dbReference type="InterPro" id="IPR036291">
    <property type="entry name" value="NAD(P)-bd_dom_sf"/>
</dbReference>
<dbReference type="SUPFAM" id="SSF51735">
    <property type="entry name" value="NAD(P)-binding Rossmann-fold domains"/>
    <property type="match status" value="1"/>
</dbReference>
<accession>A0AA88HYM8</accession>
<feature type="domain" description="NAD(P)-binding" evidence="1">
    <location>
        <begin position="7"/>
        <end position="201"/>
    </location>
</feature>
<dbReference type="AlphaFoldDB" id="A0AA88HYM8"/>
<dbReference type="InterPro" id="IPR051606">
    <property type="entry name" value="Polyketide_Oxido-like"/>
</dbReference>
<keyword evidence="3" id="KW-1185">Reference proteome</keyword>
<dbReference type="GO" id="GO:0004074">
    <property type="term" value="F:biliverdin reductase [NAD(P)H] activity"/>
    <property type="evidence" value="ECO:0007669"/>
    <property type="project" value="TreeGrafter"/>
</dbReference>
<dbReference type="EMBL" id="JAVRJZ010000011">
    <property type="protein sequence ID" value="KAK2716529.1"/>
    <property type="molecule type" value="Genomic_DNA"/>
</dbReference>
<organism evidence="2 3">
    <name type="scientific">Artemia franciscana</name>
    <name type="common">Brine shrimp</name>
    <name type="synonym">Artemia sanfranciscana</name>
    <dbReference type="NCBI Taxonomy" id="6661"/>
    <lineage>
        <taxon>Eukaryota</taxon>
        <taxon>Metazoa</taxon>
        <taxon>Ecdysozoa</taxon>
        <taxon>Arthropoda</taxon>
        <taxon>Crustacea</taxon>
        <taxon>Branchiopoda</taxon>
        <taxon>Anostraca</taxon>
        <taxon>Artemiidae</taxon>
        <taxon>Artemia</taxon>
    </lineage>
</organism>
<dbReference type="PANTHER" id="PTHR43355:SF2">
    <property type="entry name" value="FLAVIN REDUCTASE (NADPH)"/>
    <property type="match status" value="1"/>
</dbReference>
<dbReference type="Proteomes" id="UP001187531">
    <property type="component" value="Unassembled WGS sequence"/>
</dbReference>
<gene>
    <name evidence="2" type="ORF">QYM36_006877</name>
</gene>
<dbReference type="PANTHER" id="PTHR43355">
    <property type="entry name" value="FLAVIN REDUCTASE (NADPH)"/>
    <property type="match status" value="1"/>
</dbReference>
<dbReference type="GO" id="GO:0042602">
    <property type="term" value="F:riboflavin reductase (NADPH) activity"/>
    <property type="evidence" value="ECO:0007669"/>
    <property type="project" value="TreeGrafter"/>
</dbReference>
<evidence type="ECO:0000259" key="1">
    <source>
        <dbReference type="Pfam" id="PF13460"/>
    </source>
</evidence>
<evidence type="ECO:0000313" key="2">
    <source>
        <dbReference type="EMBL" id="KAK2716529.1"/>
    </source>
</evidence>
<proteinExistence type="predicted"/>
<sequence length="215" mass="23908">MQLAILGATGQTGLELVKLALQSNHNVIAVVRDPQKMKIQDDNLKVVQADVFSATSLEPQLENVDAVISCLGFARTSVVTGYSESMKSITDAMRKKNVKRLVTMTAFYTDIESAKNQGFLVNWILIPMLKPILKNMREMELQLEAECKDLQWTAVRPPGLTTGPATSVEMRIEEDKFLTTNSDAKRRVARGDIAKVMLDIAVSQKYLNKCVAVNY</sequence>
<protein>
    <recommendedName>
        <fullName evidence="1">NAD(P)-binding domain-containing protein</fullName>
    </recommendedName>
</protein>
<dbReference type="Pfam" id="PF13460">
    <property type="entry name" value="NAD_binding_10"/>
    <property type="match status" value="1"/>
</dbReference>
<dbReference type="CDD" id="cd05244">
    <property type="entry name" value="BVR-B_like_SDR_a"/>
    <property type="match status" value="1"/>
</dbReference>
<reference evidence="2" key="1">
    <citation type="submission" date="2023-07" db="EMBL/GenBank/DDBJ databases">
        <title>Chromosome-level genome assembly of Artemia franciscana.</title>
        <authorList>
            <person name="Jo E."/>
        </authorList>
    </citation>
    <scope>NUCLEOTIDE SEQUENCE</scope>
    <source>
        <tissue evidence="2">Whole body</tissue>
    </source>
</reference>
<evidence type="ECO:0000313" key="3">
    <source>
        <dbReference type="Proteomes" id="UP001187531"/>
    </source>
</evidence>
<dbReference type="InterPro" id="IPR016040">
    <property type="entry name" value="NAD(P)-bd_dom"/>
</dbReference>
<dbReference type="Gene3D" id="3.40.50.720">
    <property type="entry name" value="NAD(P)-binding Rossmann-like Domain"/>
    <property type="match status" value="1"/>
</dbReference>
<comment type="caution">
    <text evidence="2">The sequence shown here is derived from an EMBL/GenBank/DDBJ whole genome shotgun (WGS) entry which is preliminary data.</text>
</comment>
<name>A0AA88HYM8_ARTSF</name>